<keyword evidence="3" id="KW-1185">Reference proteome</keyword>
<protein>
    <submittedName>
        <fullName evidence="2">Uncharacterized protein</fullName>
    </submittedName>
</protein>
<keyword evidence="1" id="KW-1133">Transmembrane helix</keyword>
<proteinExistence type="predicted"/>
<accession>A0AAV2GQM0</accession>
<keyword evidence="1" id="KW-0472">Membrane</keyword>
<evidence type="ECO:0000256" key="1">
    <source>
        <dbReference type="SAM" id="Phobius"/>
    </source>
</evidence>
<dbReference type="AlphaFoldDB" id="A0AAV2GQM0"/>
<gene>
    <name evidence="2" type="ORF">LTRI10_LOCUS52311</name>
</gene>
<organism evidence="2 3">
    <name type="scientific">Linum trigynum</name>
    <dbReference type="NCBI Taxonomy" id="586398"/>
    <lineage>
        <taxon>Eukaryota</taxon>
        <taxon>Viridiplantae</taxon>
        <taxon>Streptophyta</taxon>
        <taxon>Embryophyta</taxon>
        <taxon>Tracheophyta</taxon>
        <taxon>Spermatophyta</taxon>
        <taxon>Magnoliopsida</taxon>
        <taxon>eudicotyledons</taxon>
        <taxon>Gunneridae</taxon>
        <taxon>Pentapetalae</taxon>
        <taxon>rosids</taxon>
        <taxon>fabids</taxon>
        <taxon>Malpighiales</taxon>
        <taxon>Linaceae</taxon>
        <taxon>Linum</taxon>
    </lineage>
</organism>
<feature type="transmembrane region" description="Helical" evidence="1">
    <location>
        <begin position="61"/>
        <end position="82"/>
    </location>
</feature>
<dbReference type="EMBL" id="OZ034822">
    <property type="protein sequence ID" value="CAL1413058.1"/>
    <property type="molecule type" value="Genomic_DNA"/>
</dbReference>
<evidence type="ECO:0000313" key="2">
    <source>
        <dbReference type="EMBL" id="CAL1413058.1"/>
    </source>
</evidence>
<feature type="transmembrane region" description="Helical" evidence="1">
    <location>
        <begin position="33"/>
        <end position="55"/>
    </location>
</feature>
<sequence>MIRRCCGLSSCFGSDAVYGFEDGNASLRDRCMLFLWFLPCSWWSSPLVGCVFAFIHGSKFLCGIMFLLVWSAASGFMADWFVERRQRSLCGGSL</sequence>
<keyword evidence="1" id="KW-0812">Transmembrane</keyword>
<dbReference type="Proteomes" id="UP001497516">
    <property type="component" value="Chromosome 9"/>
</dbReference>
<reference evidence="2 3" key="1">
    <citation type="submission" date="2024-04" db="EMBL/GenBank/DDBJ databases">
        <authorList>
            <person name="Fracassetti M."/>
        </authorList>
    </citation>
    <scope>NUCLEOTIDE SEQUENCE [LARGE SCALE GENOMIC DNA]</scope>
</reference>
<evidence type="ECO:0000313" key="3">
    <source>
        <dbReference type="Proteomes" id="UP001497516"/>
    </source>
</evidence>
<name>A0AAV2GQM0_9ROSI</name>